<protein>
    <submittedName>
        <fullName evidence="2">Uncharacterized protein</fullName>
    </submittedName>
</protein>
<feature type="transmembrane region" description="Helical" evidence="1">
    <location>
        <begin position="26"/>
        <end position="47"/>
    </location>
</feature>
<dbReference type="InterPro" id="IPR015797">
    <property type="entry name" value="NUDIX_hydrolase-like_dom_sf"/>
</dbReference>
<reference evidence="2 3" key="1">
    <citation type="submission" date="2020-05" db="EMBL/GenBank/DDBJ databases">
        <title>Aquincola sp. isolate from soil.</title>
        <authorList>
            <person name="Han J."/>
            <person name="Kim D.-U."/>
        </authorList>
    </citation>
    <scope>NUCLEOTIDE SEQUENCE [LARGE SCALE GENOMIC DNA]</scope>
    <source>
        <strain evidence="2 3">S2</strain>
    </source>
</reference>
<dbReference type="EMBL" id="JABRWJ010000027">
    <property type="protein sequence ID" value="NRF72423.1"/>
    <property type="molecule type" value="Genomic_DNA"/>
</dbReference>
<dbReference type="Proteomes" id="UP000737171">
    <property type="component" value="Unassembled WGS sequence"/>
</dbReference>
<name>A0ABX2EUT4_9BURK</name>
<sequence>MNVFTGDSAVSFQFIIERMTNPELPLFYLLFGVVILILVVWLGEWALSYYCKRRRWELLLAGLARERTSPSITPFSSSTISWGENLTLQLCPDFPLGWKIDAIELRFLMGGHPFALPRADQTLYSQFRKESRSKRWYQRDMDSCRLAKNPVSFSDSPRLTLEVQQCKYSQAQYTNHRLAPDQHRKQDAIRSILRGDIPFANVFVIHAVIISDDDQLLGTEASMKKDYFGGCWSFSIEEQLRVDDMSASDVYQRVGTWMKRALREELGVVEPDDYVIDNIRVLSVFIEGHNLNCGLCCVARLSIDAAMLSAIISAKPRQDYEFTDYRFFSIDEAIEMLRYPTLRLHPTSEYRLFLALSWLLTPPKLARRLFRQEEA</sequence>
<evidence type="ECO:0000313" key="3">
    <source>
        <dbReference type="Proteomes" id="UP000737171"/>
    </source>
</evidence>
<evidence type="ECO:0000256" key="1">
    <source>
        <dbReference type="SAM" id="Phobius"/>
    </source>
</evidence>
<accession>A0ABX2EUT4</accession>
<keyword evidence="1" id="KW-0472">Membrane</keyword>
<comment type="caution">
    <text evidence="2">The sequence shown here is derived from an EMBL/GenBank/DDBJ whole genome shotgun (WGS) entry which is preliminary data.</text>
</comment>
<dbReference type="RefSeq" id="WP_173135627.1">
    <property type="nucleotide sequence ID" value="NZ_JABRWJ010000027.1"/>
</dbReference>
<keyword evidence="1" id="KW-0812">Transmembrane</keyword>
<evidence type="ECO:0000313" key="2">
    <source>
        <dbReference type="EMBL" id="NRF72423.1"/>
    </source>
</evidence>
<dbReference type="SUPFAM" id="SSF55811">
    <property type="entry name" value="Nudix"/>
    <property type="match status" value="1"/>
</dbReference>
<keyword evidence="1" id="KW-1133">Transmembrane helix</keyword>
<organism evidence="2 3">
    <name type="scientific">Pseudaquabacterium terrae</name>
    <dbReference type="NCBI Taxonomy" id="2732868"/>
    <lineage>
        <taxon>Bacteria</taxon>
        <taxon>Pseudomonadati</taxon>
        <taxon>Pseudomonadota</taxon>
        <taxon>Betaproteobacteria</taxon>
        <taxon>Burkholderiales</taxon>
        <taxon>Sphaerotilaceae</taxon>
        <taxon>Pseudaquabacterium</taxon>
    </lineage>
</organism>
<proteinExistence type="predicted"/>
<dbReference type="Gene3D" id="3.90.79.10">
    <property type="entry name" value="Nucleoside Triphosphate Pyrophosphohydrolase"/>
    <property type="match status" value="1"/>
</dbReference>
<gene>
    <name evidence="2" type="ORF">HLB44_36285</name>
</gene>
<keyword evidence="3" id="KW-1185">Reference proteome</keyword>